<dbReference type="AlphaFoldDB" id="A0AAV3V784"/>
<evidence type="ECO:0000256" key="4">
    <source>
        <dbReference type="ARBA" id="ARBA00022692"/>
    </source>
</evidence>
<protein>
    <submittedName>
        <fullName evidence="13">TonB-dependent receptor</fullName>
    </submittedName>
</protein>
<dbReference type="Pfam" id="PF07715">
    <property type="entry name" value="Plug"/>
    <property type="match status" value="1"/>
</dbReference>
<keyword evidence="2 8" id="KW-0813">Transport</keyword>
<dbReference type="Gene3D" id="2.40.170.20">
    <property type="entry name" value="TonB-dependent receptor, beta-barrel domain"/>
    <property type="match status" value="1"/>
</dbReference>
<evidence type="ECO:0000313" key="14">
    <source>
        <dbReference type="Proteomes" id="UP000006320"/>
    </source>
</evidence>
<keyword evidence="4 8" id="KW-0812">Transmembrane</keyword>
<sequence>MLKVNTRKLYLAAAISSAFACVTMSSQAQVSQDESEGNPETEVIEVRGIRSALASALAEKRSADSIKEVIQAEDIGKLPDQNLAEVLENVTGVQIDRTAGVGTGVQIRGTSANRVEINGVSTVGSGSGRSGISFDDLPAALISSLEVIKVPTAKTIEGSVGGTINLRTLRALSLNEQLLSFRAQAENSDLADATSPRVSGTFGDNWDTDFGRIGIVLTGSYAEQQVASFDPRLDRDREVLPGSGSGSAESFPFLRTQFLEQMTTRYEYETNNFTASVEFEPMDNLKLYFDATVNKQERAQKTSRAYISGTGGAAVVDNTVNNEFETINLGTIDGPNGPLELGEVQAVLSGTLGVGVDSNNNNIDPNLRVGTITGSRITDSDVFATGFEWESDRLKLNSEISYSSSDSTFPRLNTDLDFINPYGPQPSAGLSIDNGVPIEFDASGGVLQFGIAQGMDSSPLSEDLLNPANYALRSVGVGRNSQENAETAFRVDGTYDISDLNPYFSDIKAGVRWNKNEALSNNVNSSSNFSNPNTTFYRPTADLFADVVAPGPSNFNEADSRRLYIADYLGIDADVAFSNPEMVLNALNDAIIANNATQIANCNITEGYATLSEPSLQLDSFFDIEEETTALYVQGDFHFYVNDIPIRGNLGLRYIDTEVTSVGNNIENGQATGLREETSSYDYFLPRFSLAAEVIDDLVLRGGIAKDIRRPDFDNLSTSINFPGGAGSAVQVGNPGLTPEEVISYDISAEYYFSNSSFVSVGFFHKKRTDIFAAVRDNPEEPIGENGQIERDITDPCEGGGIWNPTVTDRNVWSSVPGTGICVPLQTTINLPNEETQTGVEIAFQHDLSAYEDTLGWASGFGLIANYTYQESGSNIDTFRPATGDGNALNNLLGRTDTDQSTSTLSDDIVEERIELEDLSKNAYNITLFYDKYDLSIRARYTWRSSFKTGNLISFDMPRIVDDRAQLNMSVSYDINDSMSVGLEGINLLREDRTQWCVNEGALLCEQGLTDRRIILGVTANF</sequence>
<dbReference type="PROSITE" id="PS52016">
    <property type="entry name" value="TONB_DEPENDENT_REC_3"/>
    <property type="match status" value="1"/>
</dbReference>
<keyword evidence="3 8" id="KW-1134">Transmembrane beta strand</keyword>
<evidence type="ECO:0000256" key="1">
    <source>
        <dbReference type="ARBA" id="ARBA00004571"/>
    </source>
</evidence>
<name>A0AAV3V784_9ALTE</name>
<dbReference type="InterPro" id="IPR000531">
    <property type="entry name" value="Beta-barrel_TonB"/>
</dbReference>
<evidence type="ECO:0000256" key="3">
    <source>
        <dbReference type="ARBA" id="ARBA00022452"/>
    </source>
</evidence>
<evidence type="ECO:0000259" key="12">
    <source>
        <dbReference type="Pfam" id="PF07715"/>
    </source>
</evidence>
<evidence type="ECO:0000256" key="8">
    <source>
        <dbReference type="PROSITE-ProRule" id="PRU01360"/>
    </source>
</evidence>
<feature type="domain" description="TonB-dependent receptor-like beta-barrel" evidence="11">
    <location>
        <begin position="467"/>
        <end position="988"/>
    </location>
</feature>
<accession>A0AAV3V784</accession>
<evidence type="ECO:0000256" key="10">
    <source>
        <dbReference type="SAM" id="SignalP"/>
    </source>
</evidence>
<dbReference type="Gene3D" id="2.170.130.10">
    <property type="entry name" value="TonB-dependent receptor, plug domain"/>
    <property type="match status" value="1"/>
</dbReference>
<keyword evidence="10" id="KW-0732">Signal</keyword>
<feature type="chain" id="PRO_5043999714" evidence="10">
    <location>
        <begin position="29"/>
        <end position="1022"/>
    </location>
</feature>
<keyword evidence="7 8" id="KW-0998">Cell outer membrane</keyword>
<dbReference type="RefSeq" id="WP_007992337.1">
    <property type="nucleotide sequence ID" value="NZ_BAEM01000063.1"/>
</dbReference>
<feature type="signal peptide" evidence="10">
    <location>
        <begin position="1"/>
        <end position="28"/>
    </location>
</feature>
<evidence type="ECO:0000256" key="7">
    <source>
        <dbReference type="ARBA" id="ARBA00023237"/>
    </source>
</evidence>
<proteinExistence type="inferred from homology"/>
<dbReference type="Proteomes" id="UP000006320">
    <property type="component" value="Unassembled WGS sequence"/>
</dbReference>
<evidence type="ECO:0000313" key="13">
    <source>
        <dbReference type="EMBL" id="GAC12619.1"/>
    </source>
</evidence>
<evidence type="ECO:0000256" key="2">
    <source>
        <dbReference type="ARBA" id="ARBA00022448"/>
    </source>
</evidence>
<gene>
    <name evidence="13" type="ORF">GCHA_4702</name>
</gene>
<dbReference type="SUPFAM" id="SSF56935">
    <property type="entry name" value="Porins"/>
    <property type="match status" value="1"/>
</dbReference>
<evidence type="ECO:0000256" key="6">
    <source>
        <dbReference type="ARBA" id="ARBA00023136"/>
    </source>
</evidence>
<evidence type="ECO:0000256" key="9">
    <source>
        <dbReference type="RuleBase" id="RU003357"/>
    </source>
</evidence>
<keyword evidence="13" id="KW-0675">Receptor</keyword>
<dbReference type="PANTHER" id="PTHR40980:SF3">
    <property type="entry name" value="TONB-DEPENDENT RECEPTOR-LIKE BETA-BARREL DOMAIN-CONTAINING PROTEIN"/>
    <property type="match status" value="1"/>
</dbReference>
<dbReference type="InterPro" id="IPR036942">
    <property type="entry name" value="Beta-barrel_TonB_sf"/>
</dbReference>
<comment type="subcellular location">
    <subcellularLocation>
        <location evidence="1 8">Cell outer membrane</location>
        <topology evidence="1 8">Multi-pass membrane protein</topology>
    </subcellularLocation>
</comment>
<dbReference type="NCBIfam" id="TIGR01782">
    <property type="entry name" value="TonB-Xanth-Caul"/>
    <property type="match status" value="1"/>
</dbReference>
<dbReference type="InterPro" id="IPR012910">
    <property type="entry name" value="Plug_dom"/>
</dbReference>
<organism evidence="13 14">
    <name type="scientific">Paraglaciecola chathamensis S18K6</name>
    <dbReference type="NCBI Taxonomy" id="1127672"/>
    <lineage>
        <taxon>Bacteria</taxon>
        <taxon>Pseudomonadati</taxon>
        <taxon>Pseudomonadota</taxon>
        <taxon>Gammaproteobacteria</taxon>
        <taxon>Alteromonadales</taxon>
        <taxon>Alteromonadaceae</taxon>
        <taxon>Paraglaciecola</taxon>
    </lineage>
</organism>
<dbReference type="GO" id="GO:0009279">
    <property type="term" value="C:cell outer membrane"/>
    <property type="evidence" value="ECO:0007669"/>
    <property type="project" value="UniProtKB-SubCell"/>
</dbReference>
<evidence type="ECO:0000259" key="11">
    <source>
        <dbReference type="Pfam" id="PF00593"/>
    </source>
</evidence>
<dbReference type="InterPro" id="IPR039426">
    <property type="entry name" value="TonB-dep_rcpt-like"/>
</dbReference>
<keyword evidence="6 8" id="KW-0472">Membrane</keyword>
<dbReference type="EMBL" id="BAEM01000063">
    <property type="protein sequence ID" value="GAC12619.1"/>
    <property type="molecule type" value="Genomic_DNA"/>
</dbReference>
<dbReference type="PANTHER" id="PTHR40980">
    <property type="entry name" value="PLUG DOMAIN-CONTAINING PROTEIN"/>
    <property type="match status" value="1"/>
</dbReference>
<dbReference type="Pfam" id="PF00593">
    <property type="entry name" value="TonB_dep_Rec_b-barrel"/>
    <property type="match status" value="1"/>
</dbReference>
<reference evidence="13 14" key="1">
    <citation type="journal article" date="2017" name="Antonie Van Leeuwenhoek">
        <title>Rhizobium rhizosphaerae sp. nov., a novel species isolated from rice rhizosphere.</title>
        <authorList>
            <person name="Zhao J.J."/>
            <person name="Zhang J."/>
            <person name="Zhang R.J."/>
            <person name="Zhang C.W."/>
            <person name="Yin H.Q."/>
            <person name="Zhang X.X."/>
        </authorList>
    </citation>
    <scope>NUCLEOTIDE SEQUENCE [LARGE SCALE GENOMIC DNA]</scope>
    <source>
        <strain evidence="13 14">S18K6</strain>
    </source>
</reference>
<dbReference type="InterPro" id="IPR010104">
    <property type="entry name" value="TonB_rcpt_bac"/>
</dbReference>
<feature type="domain" description="TonB-dependent receptor plug" evidence="12">
    <location>
        <begin position="60"/>
        <end position="163"/>
    </location>
</feature>
<dbReference type="PROSITE" id="PS51257">
    <property type="entry name" value="PROKAR_LIPOPROTEIN"/>
    <property type="match status" value="1"/>
</dbReference>
<evidence type="ECO:0000256" key="5">
    <source>
        <dbReference type="ARBA" id="ARBA00023077"/>
    </source>
</evidence>
<comment type="caution">
    <text evidence="13">The sequence shown here is derived from an EMBL/GenBank/DDBJ whole genome shotgun (WGS) entry which is preliminary data.</text>
</comment>
<dbReference type="InterPro" id="IPR037066">
    <property type="entry name" value="Plug_dom_sf"/>
</dbReference>
<keyword evidence="5 9" id="KW-0798">TonB box</keyword>
<comment type="similarity">
    <text evidence="8 9">Belongs to the TonB-dependent receptor family.</text>
</comment>